<dbReference type="Gene3D" id="3.10.180.10">
    <property type="entry name" value="2,3-Dihydroxybiphenyl 1,2-Dioxygenase, domain 1"/>
    <property type="match status" value="1"/>
</dbReference>
<evidence type="ECO:0000313" key="3">
    <source>
        <dbReference type="EMBL" id="OSY36523.1"/>
    </source>
</evidence>
<dbReference type="InterPro" id="IPR029068">
    <property type="entry name" value="Glyas_Bleomycin-R_OHBP_Dase"/>
</dbReference>
<dbReference type="PROSITE" id="PS51819">
    <property type="entry name" value="VOC"/>
    <property type="match status" value="1"/>
</dbReference>
<protein>
    <submittedName>
        <fullName evidence="3">Glyoxalase-like domain protein</fullName>
    </submittedName>
</protein>
<sequence>MSRGNQKVCNATDLTHVSPVSRSRSGPLPCGLVEILASRAILRPADPATAVAFYRDTLGLAISREFPGGTVFFLGSGFLEVSASPSGAPDAEPGTDPGGLRLWLQVRDLASTHAELAAAGVRVLREPKQEPWGLHEMWIADPDGTRIVFVEVPPEHPIRRDTRGDRAGQGAGTGSGGGGPA</sequence>
<gene>
    <name evidence="3" type="ORF">BG845_05289</name>
</gene>
<evidence type="ECO:0000313" key="4">
    <source>
        <dbReference type="Proteomes" id="UP000194360"/>
    </source>
</evidence>
<comment type="caution">
    <text evidence="3">The sequence shown here is derived from an EMBL/GenBank/DDBJ whole genome shotgun (WGS) entry which is preliminary data.</text>
</comment>
<dbReference type="Pfam" id="PF00903">
    <property type="entry name" value="Glyoxalase"/>
    <property type="match status" value="1"/>
</dbReference>
<organism evidence="3 4">
    <name type="scientific">Pseudonocardia autotrophica</name>
    <name type="common">Amycolata autotrophica</name>
    <name type="synonym">Nocardia autotrophica</name>
    <dbReference type="NCBI Taxonomy" id="2074"/>
    <lineage>
        <taxon>Bacteria</taxon>
        <taxon>Bacillati</taxon>
        <taxon>Actinomycetota</taxon>
        <taxon>Actinomycetes</taxon>
        <taxon>Pseudonocardiales</taxon>
        <taxon>Pseudonocardiaceae</taxon>
        <taxon>Pseudonocardia</taxon>
    </lineage>
</organism>
<keyword evidence="4" id="KW-1185">Reference proteome</keyword>
<dbReference type="InterPro" id="IPR037523">
    <property type="entry name" value="VOC_core"/>
</dbReference>
<dbReference type="SUPFAM" id="SSF54593">
    <property type="entry name" value="Glyoxalase/Bleomycin resistance protein/Dihydroxybiphenyl dioxygenase"/>
    <property type="match status" value="1"/>
</dbReference>
<reference evidence="3 4" key="1">
    <citation type="submission" date="2016-09" db="EMBL/GenBank/DDBJ databases">
        <title>Pseudonocardia autotrophica DSM535, a candidate organism with high potential of specific P450 cytochromes.</title>
        <authorList>
            <person name="Grumaz C."/>
            <person name="Vainshtein Y."/>
            <person name="Kirstahler P."/>
            <person name="Sohn K."/>
        </authorList>
    </citation>
    <scope>NUCLEOTIDE SEQUENCE [LARGE SCALE GENOMIC DNA]</scope>
    <source>
        <strain evidence="3 4">DSM 535</strain>
    </source>
</reference>
<dbReference type="AlphaFoldDB" id="A0A1Y2MMP7"/>
<accession>A0A1Y2MMP7</accession>
<feature type="domain" description="VOC" evidence="2">
    <location>
        <begin position="35"/>
        <end position="152"/>
    </location>
</feature>
<feature type="compositionally biased region" description="Basic and acidic residues" evidence="1">
    <location>
        <begin position="155"/>
        <end position="166"/>
    </location>
</feature>
<proteinExistence type="predicted"/>
<dbReference type="EMBL" id="MIGB01000038">
    <property type="protein sequence ID" value="OSY36523.1"/>
    <property type="molecule type" value="Genomic_DNA"/>
</dbReference>
<evidence type="ECO:0000256" key="1">
    <source>
        <dbReference type="SAM" id="MobiDB-lite"/>
    </source>
</evidence>
<dbReference type="InterPro" id="IPR004360">
    <property type="entry name" value="Glyas_Fos-R_dOase_dom"/>
</dbReference>
<dbReference type="STRING" id="2074.BG845_05289"/>
<dbReference type="Proteomes" id="UP000194360">
    <property type="component" value="Unassembled WGS sequence"/>
</dbReference>
<evidence type="ECO:0000259" key="2">
    <source>
        <dbReference type="PROSITE" id="PS51819"/>
    </source>
</evidence>
<feature type="compositionally biased region" description="Gly residues" evidence="1">
    <location>
        <begin position="167"/>
        <end position="181"/>
    </location>
</feature>
<feature type="region of interest" description="Disordered" evidence="1">
    <location>
        <begin position="155"/>
        <end position="181"/>
    </location>
</feature>
<name>A0A1Y2MMP7_PSEAH</name>